<dbReference type="EMBL" id="LCWF01000171">
    <property type="protein sequence ID" value="KKY15897.1"/>
    <property type="molecule type" value="Genomic_DNA"/>
</dbReference>
<dbReference type="AlphaFoldDB" id="A0A0G2DYG1"/>
<feature type="compositionally biased region" description="Polar residues" evidence="2">
    <location>
        <begin position="334"/>
        <end position="346"/>
    </location>
</feature>
<dbReference type="OrthoDB" id="8064436at2759"/>
<keyword evidence="1" id="KW-0175">Coiled coil</keyword>
<feature type="compositionally biased region" description="Basic and acidic residues" evidence="2">
    <location>
        <begin position="423"/>
        <end position="434"/>
    </location>
</feature>
<feature type="compositionally biased region" description="Basic and acidic residues" evidence="2">
    <location>
        <begin position="316"/>
        <end position="329"/>
    </location>
</feature>
<organism evidence="3 4">
    <name type="scientific">Phaeomoniella chlamydospora</name>
    <name type="common">Phaeoacremonium chlamydosporum</name>
    <dbReference type="NCBI Taxonomy" id="158046"/>
    <lineage>
        <taxon>Eukaryota</taxon>
        <taxon>Fungi</taxon>
        <taxon>Dikarya</taxon>
        <taxon>Ascomycota</taxon>
        <taxon>Pezizomycotina</taxon>
        <taxon>Eurotiomycetes</taxon>
        <taxon>Chaetothyriomycetidae</taxon>
        <taxon>Phaeomoniellales</taxon>
        <taxon>Phaeomoniellaceae</taxon>
        <taxon>Phaeomoniella</taxon>
    </lineage>
</organism>
<evidence type="ECO:0000313" key="4">
    <source>
        <dbReference type="Proteomes" id="UP000053317"/>
    </source>
</evidence>
<dbReference type="SUPFAM" id="SSF58022">
    <property type="entry name" value="XRCC4, C-terminal oligomerization domain"/>
    <property type="match status" value="1"/>
</dbReference>
<feature type="compositionally biased region" description="Basic and acidic residues" evidence="2">
    <location>
        <begin position="288"/>
        <end position="307"/>
    </location>
</feature>
<dbReference type="InterPro" id="IPR014751">
    <property type="entry name" value="XRCC4-like_C"/>
</dbReference>
<accession>A0A0G2DYG1</accession>
<feature type="compositionally biased region" description="Acidic residues" evidence="2">
    <location>
        <begin position="437"/>
        <end position="451"/>
    </location>
</feature>
<feature type="compositionally biased region" description="Low complexity" evidence="2">
    <location>
        <begin position="373"/>
        <end position="386"/>
    </location>
</feature>
<dbReference type="PANTHER" id="PTHR42067">
    <property type="entry name" value="YALI0C15378P"/>
    <property type="match status" value="1"/>
</dbReference>
<comment type="caution">
    <text evidence="3">The sequence shown here is derived from an EMBL/GenBank/DDBJ whole genome shotgun (WGS) entry which is preliminary data.</text>
</comment>
<feature type="region of interest" description="Disordered" evidence="2">
    <location>
        <begin position="249"/>
        <end position="451"/>
    </location>
</feature>
<evidence type="ECO:0000256" key="2">
    <source>
        <dbReference type="SAM" id="MobiDB-lite"/>
    </source>
</evidence>
<protein>
    <recommendedName>
        <fullName evidence="5">Dna double-strand break repair and vj recombination xrcc4</fullName>
    </recommendedName>
</protein>
<feature type="compositionally biased region" description="Low complexity" evidence="2">
    <location>
        <begin position="347"/>
        <end position="362"/>
    </location>
</feature>
<evidence type="ECO:0000256" key="1">
    <source>
        <dbReference type="SAM" id="Coils"/>
    </source>
</evidence>
<reference evidence="3 4" key="1">
    <citation type="submission" date="2015-05" db="EMBL/GenBank/DDBJ databases">
        <title>Distinctive expansion of gene families associated with plant cell wall degradation and secondary metabolism in the genomes of grapevine trunk pathogens.</title>
        <authorList>
            <person name="Lawrence D.P."/>
            <person name="Travadon R."/>
            <person name="Rolshausen P.E."/>
            <person name="Baumgartner K."/>
        </authorList>
    </citation>
    <scope>NUCLEOTIDE SEQUENCE [LARGE SCALE GENOMIC DNA]</scope>
    <source>
        <strain evidence="3">UCRPC4</strain>
    </source>
</reference>
<feature type="coiled-coil region" evidence="1">
    <location>
        <begin position="178"/>
        <end position="212"/>
    </location>
</feature>
<evidence type="ECO:0000313" key="3">
    <source>
        <dbReference type="EMBL" id="KKY15897.1"/>
    </source>
</evidence>
<dbReference type="Proteomes" id="UP000053317">
    <property type="component" value="Unassembled WGS sequence"/>
</dbReference>
<proteinExistence type="predicted"/>
<reference evidence="3 4" key="2">
    <citation type="submission" date="2015-05" db="EMBL/GenBank/DDBJ databases">
        <authorList>
            <person name="Morales-Cruz A."/>
            <person name="Amrine K.C."/>
            <person name="Cantu D."/>
        </authorList>
    </citation>
    <scope>NUCLEOTIDE SEQUENCE [LARGE SCALE GENOMIC DNA]</scope>
    <source>
        <strain evidence="3">UCRPC4</strain>
    </source>
</reference>
<keyword evidence="4" id="KW-1185">Reference proteome</keyword>
<dbReference type="PANTHER" id="PTHR42067:SF1">
    <property type="entry name" value="MITOTIC APPARATUS PROTEIN P62"/>
    <property type="match status" value="1"/>
</dbReference>
<evidence type="ECO:0008006" key="5">
    <source>
        <dbReference type="Google" id="ProtNLM"/>
    </source>
</evidence>
<sequence>MGLRALMTRFISLITLASRKNVNTMSSSKILSVKRSDAPDEVVLIKATKTGKNDIDVDLLATEGTSPFTGKVRERKLQDLRSKSYEGDDESFKTILKYVLDGGDALPKVKATKDLEIVAEISGSDPNQKLTIVLRKRIEQITQRVGSLELKQNDDEEVQLFDWTGLAVKVGREQTVEVADLTAKLAAAQEIIKKLEKNLEDLVKVKAEQEDAMFSQFAALLNEKKLKIRNQQRIISSANIDKSTLEGLERAAEGASHKATGSRKGKRKATEPAADSESSDGFDTMDAGEPRNRGDFQADTESDRESTPDPETASENSERELDEPPHDSPIKTGPTRSNARTLKRQISQPPSLSPPAASQLSQRSTRRSGTKEASASQTAATQSGQRTTRKDGKEADSGASPPPKRDLPFTRRKHSSNTSKADAQGKEQSPKEAPSDPVDDDQETASDDDEL</sequence>
<name>A0A0G2DYG1_PHACM</name>
<gene>
    <name evidence="3" type="ORF">UCRPC4_g06083</name>
</gene>
<dbReference type="Gene3D" id="1.20.5.370">
    <property type="match status" value="1"/>
</dbReference>